<organism evidence="1 2">
    <name type="scientific">Belliella kenyensis</name>
    <dbReference type="NCBI Taxonomy" id="1472724"/>
    <lineage>
        <taxon>Bacteria</taxon>
        <taxon>Pseudomonadati</taxon>
        <taxon>Bacteroidota</taxon>
        <taxon>Cytophagia</taxon>
        <taxon>Cytophagales</taxon>
        <taxon>Cyclobacteriaceae</taxon>
        <taxon>Belliella</taxon>
    </lineage>
</organism>
<dbReference type="Proteomes" id="UP001595766">
    <property type="component" value="Unassembled WGS sequence"/>
</dbReference>
<proteinExistence type="predicted"/>
<accession>A0ABV8EQ19</accession>
<dbReference type="InterPro" id="IPR011990">
    <property type="entry name" value="TPR-like_helical_dom_sf"/>
</dbReference>
<evidence type="ECO:0000313" key="2">
    <source>
        <dbReference type="Proteomes" id="UP001595766"/>
    </source>
</evidence>
<dbReference type="RefSeq" id="WP_241296078.1">
    <property type="nucleotide sequence ID" value="NZ_JAKZGR010000012.1"/>
</dbReference>
<sequence length="633" mass="71619">MKNLTKIIFSLFIGLTIVSCDDFDMINDDPMAASADQVQVEYFINNAIIGAQQDPHIAERAFVLYWKGAGMHNLGGGITLGTHNDGWSVDYWSTASSWLNAATTAIQIANEKANNGSAQPYNDNLIQVARIWRAYLLSELSDNFGPMPINAFQGINPEFVSTKEVYDFMLDELTQAQSLINTDVARPSKLQNLDAAYMFEWEKWIRFANSLRMRFAMRLSEVDPNKAASEFQAAVATNLYISEASHNFSVEERPGWDPLTGVMSREWNGQFLSATLNNIYVGLGGVSTQSQVGSQMHDHIKPQEYMGMYFPDQFAERTNDPAKGHWLDGLPEKIDPRAYKAFYIPGDFNNANYSFFPSWTNDARNQNGFLLDLQGNQIEINTTYTWNAFANGDWGAKGTRNRLRGVIGKSPAIGQQFRSSSNRRIFFASWESYFLIAEAAVRGWSVPMSDIDAYEMGVRHSFEYFGTTQYLDSYLASNEYNRNGTSASFLHTQEPPASKNMTHRIGKNGALETYTYNYPVNHLYMSGTVKNDKLTKIITQKYIANFPWLPLEAWNDHRRLGLPFFVNPSVENNLPNLPDLNSSNYMTSNRKFFPQRLPYPSSLRNADPNGYTKATNLLEGPDAVLTPLYWAKK</sequence>
<dbReference type="PROSITE" id="PS51257">
    <property type="entry name" value="PROKAR_LIPOPROTEIN"/>
    <property type="match status" value="1"/>
</dbReference>
<name>A0ABV8EQ19_9BACT</name>
<dbReference type="Gene3D" id="1.25.40.390">
    <property type="match status" value="2"/>
</dbReference>
<comment type="caution">
    <text evidence="1">The sequence shown here is derived from an EMBL/GenBank/DDBJ whole genome shotgun (WGS) entry which is preliminary data.</text>
</comment>
<evidence type="ECO:0000313" key="1">
    <source>
        <dbReference type="EMBL" id="MFC3978144.1"/>
    </source>
</evidence>
<protein>
    <submittedName>
        <fullName evidence="1">SusD/RagB family nutrient-binding outer membrane lipoprotein</fullName>
    </submittedName>
</protein>
<gene>
    <name evidence="1" type="ORF">ACFOUP_17295</name>
</gene>
<reference evidence="2" key="1">
    <citation type="journal article" date="2019" name="Int. J. Syst. Evol. Microbiol.">
        <title>The Global Catalogue of Microorganisms (GCM) 10K type strain sequencing project: providing services to taxonomists for standard genome sequencing and annotation.</title>
        <authorList>
            <consortium name="The Broad Institute Genomics Platform"/>
            <consortium name="The Broad Institute Genome Sequencing Center for Infectious Disease"/>
            <person name="Wu L."/>
            <person name="Ma J."/>
        </authorList>
    </citation>
    <scope>NUCLEOTIDE SEQUENCE [LARGE SCALE GENOMIC DNA]</scope>
    <source>
        <strain evidence="2">CECT 8551</strain>
    </source>
</reference>
<dbReference type="SUPFAM" id="SSF48452">
    <property type="entry name" value="TPR-like"/>
    <property type="match status" value="1"/>
</dbReference>
<dbReference type="InterPro" id="IPR024302">
    <property type="entry name" value="SusD-like"/>
</dbReference>
<keyword evidence="2" id="KW-1185">Reference proteome</keyword>
<keyword evidence="1" id="KW-0449">Lipoprotein</keyword>
<dbReference type="EMBL" id="JBHSAV010000092">
    <property type="protein sequence ID" value="MFC3978144.1"/>
    <property type="molecule type" value="Genomic_DNA"/>
</dbReference>
<dbReference type="Pfam" id="PF12741">
    <property type="entry name" value="SusD-like"/>
    <property type="match status" value="2"/>
</dbReference>